<organism evidence="1 2">
    <name type="scientific">Microbacterium nanhaiense</name>
    <dbReference type="NCBI Taxonomy" id="1301026"/>
    <lineage>
        <taxon>Bacteria</taxon>
        <taxon>Bacillati</taxon>
        <taxon>Actinomycetota</taxon>
        <taxon>Actinomycetes</taxon>
        <taxon>Micrococcales</taxon>
        <taxon>Microbacteriaceae</taxon>
        <taxon>Microbacterium</taxon>
    </lineage>
</organism>
<sequence>MRDHRAFSVQQAIDLLEEELHRARMENFQAAQLAENERTRRMVQVGNLINAIGHFQTHQDLRDIHDRM</sequence>
<protein>
    <submittedName>
        <fullName evidence="1">Uncharacterized protein</fullName>
    </submittedName>
</protein>
<evidence type="ECO:0000313" key="2">
    <source>
        <dbReference type="Proteomes" id="UP000638043"/>
    </source>
</evidence>
<reference evidence="2" key="1">
    <citation type="journal article" date="2019" name="Int. J. Syst. Evol. Microbiol.">
        <title>The Global Catalogue of Microorganisms (GCM) 10K type strain sequencing project: providing services to taxonomists for standard genome sequencing and annotation.</title>
        <authorList>
            <consortium name="The Broad Institute Genomics Platform"/>
            <consortium name="The Broad Institute Genome Sequencing Center for Infectious Disease"/>
            <person name="Wu L."/>
            <person name="Ma J."/>
        </authorList>
    </citation>
    <scope>NUCLEOTIDE SEQUENCE [LARGE SCALE GENOMIC DNA]</scope>
    <source>
        <strain evidence="2">CGMCC 4.7181</strain>
    </source>
</reference>
<gene>
    <name evidence="1" type="ORF">GCM10010910_24040</name>
</gene>
<accession>A0ABQ2N2C6</accession>
<name>A0ABQ2N2C6_9MICO</name>
<comment type="caution">
    <text evidence="1">The sequence shown here is derived from an EMBL/GenBank/DDBJ whole genome shotgun (WGS) entry which is preliminary data.</text>
</comment>
<proteinExistence type="predicted"/>
<evidence type="ECO:0000313" key="1">
    <source>
        <dbReference type="EMBL" id="GGO65885.1"/>
    </source>
</evidence>
<dbReference type="EMBL" id="BMMQ01000008">
    <property type="protein sequence ID" value="GGO65885.1"/>
    <property type="molecule type" value="Genomic_DNA"/>
</dbReference>
<dbReference type="Proteomes" id="UP000638043">
    <property type="component" value="Unassembled WGS sequence"/>
</dbReference>
<keyword evidence="2" id="KW-1185">Reference proteome</keyword>